<evidence type="ECO:0000256" key="2">
    <source>
        <dbReference type="ARBA" id="ARBA00022475"/>
    </source>
</evidence>
<feature type="region of interest" description="Disordered" evidence="7">
    <location>
        <begin position="806"/>
        <end position="837"/>
    </location>
</feature>
<evidence type="ECO:0000256" key="7">
    <source>
        <dbReference type="SAM" id="MobiDB-lite"/>
    </source>
</evidence>
<evidence type="ECO:0000256" key="1">
    <source>
        <dbReference type="ARBA" id="ARBA00004651"/>
    </source>
</evidence>
<comment type="subcellular location">
    <subcellularLocation>
        <location evidence="1">Cell membrane</location>
        <topology evidence="1">Multi-pass membrane protein</topology>
    </subcellularLocation>
</comment>
<feature type="domain" description="ABC3 transporter permease C-terminal" evidence="9">
    <location>
        <begin position="322"/>
        <end position="398"/>
    </location>
</feature>
<evidence type="ECO:0000259" key="9">
    <source>
        <dbReference type="Pfam" id="PF02687"/>
    </source>
</evidence>
<reference evidence="11" key="1">
    <citation type="submission" date="2018-07" db="EMBL/GenBank/DDBJ databases">
        <authorList>
            <person name="Zhao J."/>
        </authorList>
    </citation>
    <scope>NUCLEOTIDE SEQUENCE [LARGE SCALE GENOMIC DNA]</scope>
    <source>
        <strain evidence="11">GSSD-12</strain>
    </source>
</reference>
<dbReference type="PANTHER" id="PTHR30572">
    <property type="entry name" value="MEMBRANE COMPONENT OF TRANSPORTER-RELATED"/>
    <property type="match status" value="1"/>
</dbReference>
<evidence type="ECO:0000256" key="5">
    <source>
        <dbReference type="ARBA" id="ARBA00023136"/>
    </source>
</evidence>
<dbReference type="InterPro" id="IPR050250">
    <property type="entry name" value="Macrolide_Exporter_MacB"/>
</dbReference>
<feature type="transmembrane region" description="Helical" evidence="8">
    <location>
        <begin position="1064"/>
        <end position="1090"/>
    </location>
</feature>
<evidence type="ECO:0000256" key="8">
    <source>
        <dbReference type="SAM" id="Phobius"/>
    </source>
</evidence>
<proteinExistence type="inferred from homology"/>
<organism evidence="10 11">
    <name type="scientific">Streptomyces paludis</name>
    <dbReference type="NCBI Taxonomy" id="2282738"/>
    <lineage>
        <taxon>Bacteria</taxon>
        <taxon>Bacillati</taxon>
        <taxon>Actinomycetota</taxon>
        <taxon>Actinomycetes</taxon>
        <taxon>Kitasatosporales</taxon>
        <taxon>Streptomycetaceae</taxon>
        <taxon>Streptomyces</taxon>
    </lineage>
</organism>
<dbReference type="EMBL" id="CP031194">
    <property type="protein sequence ID" value="AXG78046.1"/>
    <property type="molecule type" value="Genomic_DNA"/>
</dbReference>
<keyword evidence="4 8" id="KW-1133">Transmembrane helix</keyword>
<dbReference type="GO" id="GO:0022857">
    <property type="term" value="F:transmembrane transporter activity"/>
    <property type="evidence" value="ECO:0007669"/>
    <property type="project" value="TreeGrafter"/>
</dbReference>
<name>A0A345HMX2_9ACTN</name>
<dbReference type="AlphaFoldDB" id="A0A345HMX2"/>
<feature type="transmembrane region" description="Helical" evidence="8">
    <location>
        <begin position="320"/>
        <end position="342"/>
    </location>
</feature>
<feature type="transmembrane region" description="Helical" evidence="8">
    <location>
        <begin position="1120"/>
        <end position="1140"/>
    </location>
</feature>
<feature type="domain" description="ABC3 transporter permease C-terminal" evidence="9">
    <location>
        <begin position="1024"/>
        <end position="1136"/>
    </location>
</feature>
<dbReference type="InterPro" id="IPR003838">
    <property type="entry name" value="ABC3_permease_C"/>
</dbReference>
<dbReference type="KEGG" id="spad:DVK44_10390"/>
<protein>
    <submittedName>
        <fullName evidence="10">ABC transporter permease</fullName>
    </submittedName>
</protein>
<keyword evidence="5 8" id="KW-0472">Membrane</keyword>
<feature type="transmembrane region" description="Helical" evidence="8">
    <location>
        <begin position="1019"/>
        <end position="1044"/>
    </location>
</feature>
<feature type="transmembrane region" description="Helical" evidence="8">
    <location>
        <begin position="461"/>
        <end position="485"/>
    </location>
</feature>
<keyword evidence="3 8" id="KW-0812">Transmembrane</keyword>
<evidence type="ECO:0000313" key="11">
    <source>
        <dbReference type="Proteomes" id="UP000253868"/>
    </source>
</evidence>
<dbReference type="GO" id="GO:0005886">
    <property type="term" value="C:plasma membrane"/>
    <property type="evidence" value="ECO:0007669"/>
    <property type="project" value="UniProtKB-SubCell"/>
</dbReference>
<comment type="similarity">
    <text evidence="6">Belongs to the ABC-4 integral membrane protein family.</text>
</comment>
<evidence type="ECO:0000256" key="6">
    <source>
        <dbReference type="ARBA" id="ARBA00038076"/>
    </source>
</evidence>
<dbReference type="PANTHER" id="PTHR30572:SF4">
    <property type="entry name" value="ABC TRANSPORTER PERMEASE YTRF"/>
    <property type="match status" value="1"/>
</dbReference>
<feature type="transmembrane region" description="Helical" evidence="8">
    <location>
        <begin position="363"/>
        <end position="386"/>
    </location>
</feature>
<feature type="transmembrane region" description="Helical" evidence="8">
    <location>
        <begin position="566"/>
        <end position="584"/>
    </location>
</feature>
<dbReference type="Pfam" id="PF02687">
    <property type="entry name" value="FtsX"/>
    <property type="match status" value="2"/>
</dbReference>
<evidence type="ECO:0000313" key="10">
    <source>
        <dbReference type="EMBL" id="AXG78046.1"/>
    </source>
</evidence>
<dbReference type="OrthoDB" id="5101691at2"/>
<keyword evidence="2" id="KW-1003">Cell membrane</keyword>
<keyword evidence="11" id="KW-1185">Reference proteome</keyword>
<evidence type="ECO:0000256" key="3">
    <source>
        <dbReference type="ARBA" id="ARBA00022692"/>
    </source>
</evidence>
<sequence length="1156" mass="117712">MTGFVFLRATGQRLLLAAALLAVALTTCVLASLTAFSGSVGDTALRETLRGRDAASTVLVISADIPAERRDAAEKAVVRGARETFDGLPVTVRKLERSGPYALPGSLRTATSSGAATGGEKPDLTHFAVLDRSRITLVAGELPGAAGAERDSASDATADTETDTDTAPVSVALPEEAARRLGLAPGARIALTDRLTDDRLTVRITGVYKATDPTDPYWRLDALGGYGVREVDFTTYGPLLTDASVLTGGRVSPSGTGWLATADFRGVTTGRIDALRDAAVRVPERLREDPALGGGATVSTSLPALLDRTERGLLVARSTLAIVALQVLLLAGYTLLLVARSLAAERAGETSLLRARGASRGRLAALAATEALLLALPAALCAPLLAAPLTGLFARGSALGGDGPDAGTHLGDVPQGQVWSVSAAVALCCAAVVVLPALAGSGGAAGAAGTGAAVGGARGRLAALPAPVRAGADIGLLLIAALAYWQLDRRTAEGAAGALGGDRDGNLGIDPLLAMAPALALLAGTVLTLRLLPPLTRFAERRAARGRGLPVALAAHRLGRRSLRGAGPVLLLVLAVATGLLALGQSASWDRSQRDRADFATGASVRVLDGRPADPGQAGLYASLPGVRQAAPAHRTESSLSGGLTATVLALDTAHAEERMRLRADLADEPAKTLVDGVAAPMAGSGRPSEPADRTGIVLPADARRLFLDVRITAAGKGDGLAPALLVVVEDRYGLPYRLSAGRVPVDGRLHRVAVALDRTASGARAAPAGPLRVTGLRLSGTAPDGRAERHRLSVERWLATGAKDDARPVPVSVPDGTRWRGSVAAPEGTEVTESTGDSARVVRELVFTYSTGRAQKGDTGYFAVRLDVVGAAAPERIAAVATDGFLRATGAERGDSVDLTLAGEQVRVTITKTVRELPTAGGADVDAGLETEAGAEGSVRNAGALLVDLRAVNAAVAARADRALLPNEWWLSTAPGATAQVASVLRDGADGAGPGRVLVRDETAAVLLGDPLGDGPRAALIAVAMAAAALAAVGFAVGAAASLRERTAELAVLRALGAPRRSLVRLVVMEQGALIGIGLTVGVGLGVLLTRALVPLTVLTSRADRPVPHVLVELPLSQAALFLAGVAAVPLLIAAALAARRGADLAVELRHQGDH</sequence>
<dbReference type="Proteomes" id="UP000253868">
    <property type="component" value="Chromosome"/>
</dbReference>
<dbReference type="RefSeq" id="WP_114659411.1">
    <property type="nucleotide sequence ID" value="NZ_CP031194.1"/>
</dbReference>
<feature type="transmembrane region" description="Helical" evidence="8">
    <location>
        <begin position="512"/>
        <end position="532"/>
    </location>
</feature>
<gene>
    <name evidence="10" type="ORF">DVK44_10390</name>
</gene>
<feature type="transmembrane region" description="Helical" evidence="8">
    <location>
        <begin position="418"/>
        <end position="440"/>
    </location>
</feature>
<evidence type="ECO:0000256" key="4">
    <source>
        <dbReference type="ARBA" id="ARBA00022989"/>
    </source>
</evidence>
<accession>A0A345HMX2</accession>
<feature type="region of interest" description="Disordered" evidence="7">
    <location>
        <begin position="143"/>
        <end position="167"/>
    </location>
</feature>